<reference evidence="1" key="1">
    <citation type="submission" date="2021-06" db="EMBL/GenBank/DDBJ databases">
        <title>Parelaphostrongylus tenuis whole genome reference sequence.</title>
        <authorList>
            <person name="Garwood T.J."/>
            <person name="Larsen P.A."/>
            <person name="Fountain-Jones N.M."/>
            <person name="Garbe J.R."/>
            <person name="Macchietto M.G."/>
            <person name="Kania S.A."/>
            <person name="Gerhold R.W."/>
            <person name="Richards J.E."/>
            <person name="Wolf T.M."/>
        </authorList>
    </citation>
    <scope>NUCLEOTIDE SEQUENCE</scope>
    <source>
        <strain evidence="1">MNPRO001-30</strain>
        <tissue evidence="1">Meninges</tissue>
    </source>
</reference>
<dbReference type="Proteomes" id="UP001196413">
    <property type="component" value="Unassembled WGS sequence"/>
</dbReference>
<accession>A0AAD5MBX1</accession>
<proteinExistence type="predicted"/>
<organism evidence="1 2">
    <name type="scientific">Parelaphostrongylus tenuis</name>
    <name type="common">Meningeal worm</name>
    <dbReference type="NCBI Taxonomy" id="148309"/>
    <lineage>
        <taxon>Eukaryota</taxon>
        <taxon>Metazoa</taxon>
        <taxon>Ecdysozoa</taxon>
        <taxon>Nematoda</taxon>
        <taxon>Chromadorea</taxon>
        <taxon>Rhabditida</taxon>
        <taxon>Rhabditina</taxon>
        <taxon>Rhabditomorpha</taxon>
        <taxon>Strongyloidea</taxon>
        <taxon>Metastrongylidae</taxon>
        <taxon>Parelaphostrongylus</taxon>
    </lineage>
</organism>
<keyword evidence="2" id="KW-1185">Reference proteome</keyword>
<name>A0AAD5MBX1_PARTN</name>
<comment type="caution">
    <text evidence="1">The sequence shown here is derived from an EMBL/GenBank/DDBJ whole genome shotgun (WGS) entry which is preliminary data.</text>
</comment>
<evidence type="ECO:0000313" key="2">
    <source>
        <dbReference type="Proteomes" id="UP001196413"/>
    </source>
</evidence>
<sequence>MQTVFDVLASQGRSALLSDAIISTILSQLNVTISYEPMRCQTVSRDLMRDMADEKKAQNCIVVGNTVTGICTVNTESEYATVYRPRSENRSNSRQSHVNLRNSHGLDNFLSCDFILYEKSLRRRKTLSWRIGRE</sequence>
<gene>
    <name evidence="1" type="ORF">KIN20_013313</name>
</gene>
<evidence type="ECO:0000313" key="1">
    <source>
        <dbReference type="EMBL" id="KAJ1355772.1"/>
    </source>
</evidence>
<dbReference type="EMBL" id="JAHQIW010002572">
    <property type="protein sequence ID" value="KAJ1355772.1"/>
    <property type="molecule type" value="Genomic_DNA"/>
</dbReference>
<dbReference type="AlphaFoldDB" id="A0AAD5MBX1"/>
<protein>
    <submittedName>
        <fullName evidence="1">Uncharacterized protein</fullName>
    </submittedName>
</protein>